<dbReference type="Gene3D" id="3.40.390.10">
    <property type="entry name" value="Collagenase (Catalytic Domain)"/>
    <property type="match status" value="1"/>
</dbReference>
<feature type="region of interest" description="Disordered" evidence="1">
    <location>
        <begin position="186"/>
        <end position="299"/>
    </location>
</feature>
<dbReference type="AlphaFoldDB" id="A0A6J2E9P6"/>
<dbReference type="RefSeq" id="XP_027465535.1">
    <property type="nucleotide sequence ID" value="XM_027609734.2"/>
</dbReference>
<sequence length="518" mass="53702">MLQCRPAQEFCFGPRALKEALVSTDPALQEHYVSAFTPAERLFLAEAYNPRRTLFCTLLIRTAFDWLLSRPEAPEDFQTFHASLPSRRQSPARKHIYLQPIGLQVRCLPSVAAASIHCCSRPSQDSDRLQLHTDGILSFLKNSKPGDALCVLGLTLSDLYPCEAWSFTFGKFLPGHETSRLDASWDTGAAQPGRRAAVGGGGHPPRQRRLGPELWERVGAGQQPVGAPDPRRVEPQLPRGAGAGARGGAGLAGRPREPAAARTPAGGHRGARAVAGAVHPGPGARGDGGRTGAGGRGRGCPGRVGDVHGAAPSPQAGPALRPRRHAAAQGPGGHVLLPAEETEHTQTVQGGIIPLSLEGGGELTREPICPAPCSPGAWRRALQGSRGSGENSAVCRQGQPVGFPVPALTASFMTSGSSRTFPTPSNAGHAKAASLSGVCVSLRFCHPVFPAAEAPACTLGCLLCPCSRTSPVAAGREAAGANSSVPAASSVVMAASPSWKEARIGVLIHSGASLQFGG</sequence>
<feature type="compositionally biased region" description="Low complexity" evidence="1">
    <location>
        <begin position="260"/>
        <end position="282"/>
    </location>
</feature>
<organism evidence="2 3">
    <name type="scientific">Zalophus californianus</name>
    <name type="common">California sealion</name>
    <dbReference type="NCBI Taxonomy" id="9704"/>
    <lineage>
        <taxon>Eukaryota</taxon>
        <taxon>Metazoa</taxon>
        <taxon>Chordata</taxon>
        <taxon>Craniata</taxon>
        <taxon>Vertebrata</taxon>
        <taxon>Euteleostomi</taxon>
        <taxon>Mammalia</taxon>
        <taxon>Eutheria</taxon>
        <taxon>Laurasiatheria</taxon>
        <taxon>Carnivora</taxon>
        <taxon>Caniformia</taxon>
        <taxon>Pinnipedia</taxon>
        <taxon>Otariidae</taxon>
        <taxon>Zalophus</taxon>
    </lineage>
</organism>
<gene>
    <name evidence="3" type="primary">AMZ1</name>
</gene>
<reference evidence="3" key="1">
    <citation type="submission" date="2025-08" db="UniProtKB">
        <authorList>
            <consortium name="RefSeq"/>
        </authorList>
    </citation>
    <scope>IDENTIFICATION</scope>
    <source>
        <tissue evidence="3">Blood</tissue>
    </source>
</reference>
<feature type="compositionally biased region" description="Gly residues" evidence="1">
    <location>
        <begin position="283"/>
        <end position="299"/>
    </location>
</feature>
<name>A0A6J2E9P6_ZALCA</name>
<evidence type="ECO:0000313" key="2">
    <source>
        <dbReference type="Proteomes" id="UP000515165"/>
    </source>
</evidence>
<evidence type="ECO:0000256" key="1">
    <source>
        <dbReference type="SAM" id="MobiDB-lite"/>
    </source>
</evidence>
<proteinExistence type="predicted"/>
<dbReference type="PANTHER" id="PTHR32205">
    <property type="entry name" value="ARCHAEMETZINCIN-2-RELATED"/>
    <property type="match status" value="1"/>
</dbReference>
<dbReference type="GeneID" id="113931749"/>
<dbReference type="CTD" id="155185"/>
<feature type="compositionally biased region" description="Gly residues" evidence="1">
    <location>
        <begin position="241"/>
        <end position="251"/>
    </location>
</feature>
<dbReference type="InterPro" id="IPR052009">
    <property type="entry name" value="Archaemetzincin"/>
</dbReference>
<evidence type="ECO:0000313" key="3">
    <source>
        <dbReference type="RefSeq" id="XP_027465535.1"/>
    </source>
</evidence>
<dbReference type="PANTHER" id="PTHR32205:SF4">
    <property type="entry name" value="ARCHAEMETZINCIN-1"/>
    <property type="match status" value="1"/>
</dbReference>
<dbReference type="Proteomes" id="UP000515165">
    <property type="component" value="Chromosome 10"/>
</dbReference>
<dbReference type="InterPro" id="IPR024079">
    <property type="entry name" value="MetalloPept_cat_dom_sf"/>
</dbReference>
<dbReference type="GO" id="GO:0008237">
    <property type="term" value="F:metallopeptidase activity"/>
    <property type="evidence" value="ECO:0007669"/>
    <property type="project" value="InterPro"/>
</dbReference>
<protein>
    <submittedName>
        <fullName evidence="3">Archaemetzincin-1 isoform X2</fullName>
    </submittedName>
</protein>
<accession>A0A6J2E9P6</accession>
<keyword evidence="2" id="KW-1185">Reference proteome</keyword>